<dbReference type="Gene3D" id="1.20.1720.10">
    <property type="entry name" value="Multidrug resistance protein D"/>
    <property type="match status" value="1"/>
</dbReference>
<dbReference type="EMBL" id="JAKJHZ010000009">
    <property type="protein sequence ID" value="MCF6379134.1"/>
    <property type="molecule type" value="Genomic_DNA"/>
</dbReference>
<sequence length="420" mass="43784">MADVTPPRDSASTLAPRVVALIPFVLAMLSMIGPFSIDTPFPAFARMGEELAASTGQLQLVVTVYMLAFAAMSVFHGPLSDAIGRRPVIVGSLAVYGVASVACAFAPTLGWLLVGRVVQGLAAGGSTIVSRTIIRDLFDGPEAQRLMSQVAVIFGMAPAIAPIVGGLLIQVGPWETVFWFMAALALVLLTVTVALLPESHPPERRVPLRVGEIVTGLVTVFRVPAFHRMAWAGTLVFGAQFLYIGGAAIFVVDLLGEGELDFWKLFVPMIGAMVVGSVVSGRLGRSWTSSRLVSVGYAVSTFGAVLGIVVALTPAGEVLPWAVAGISFVAFGNGLAFPNIQLLMLDLVPTRRGAVMSASTFITLVFNAVSAAVVAPVAGRSVLGFAVAAAVSVLLGWGCWRWHQHAARRAVAAAAPTPGA</sequence>
<feature type="domain" description="Major facilitator superfamily (MFS) profile" evidence="7">
    <location>
        <begin position="19"/>
        <end position="404"/>
    </location>
</feature>
<feature type="transmembrane region" description="Helical" evidence="6">
    <location>
        <begin position="57"/>
        <end position="75"/>
    </location>
</feature>
<keyword evidence="2" id="KW-0813">Transport</keyword>
<keyword evidence="9" id="KW-1185">Reference proteome</keyword>
<keyword evidence="3 6" id="KW-0812">Transmembrane</keyword>
<accession>A0ABS9HF27</accession>
<evidence type="ECO:0000256" key="2">
    <source>
        <dbReference type="ARBA" id="ARBA00022448"/>
    </source>
</evidence>
<dbReference type="SUPFAM" id="SSF103473">
    <property type="entry name" value="MFS general substrate transporter"/>
    <property type="match status" value="1"/>
</dbReference>
<feature type="transmembrane region" description="Helical" evidence="6">
    <location>
        <begin position="146"/>
        <end position="171"/>
    </location>
</feature>
<feature type="transmembrane region" description="Helical" evidence="6">
    <location>
        <begin position="318"/>
        <end position="342"/>
    </location>
</feature>
<dbReference type="InterPro" id="IPR020846">
    <property type="entry name" value="MFS_dom"/>
</dbReference>
<feature type="transmembrane region" description="Helical" evidence="6">
    <location>
        <begin position="354"/>
        <end position="375"/>
    </location>
</feature>
<proteinExistence type="predicted"/>
<feature type="transmembrane region" description="Helical" evidence="6">
    <location>
        <begin position="381"/>
        <end position="400"/>
    </location>
</feature>
<feature type="transmembrane region" description="Helical" evidence="6">
    <location>
        <begin position="18"/>
        <end position="37"/>
    </location>
</feature>
<keyword evidence="5 6" id="KW-0472">Membrane</keyword>
<evidence type="ECO:0000256" key="3">
    <source>
        <dbReference type="ARBA" id="ARBA00022692"/>
    </source>
</evidence>
<feature type="transmembrane region" description="Helical" evidence="6">
    <location>
        <begin position="87"/>
        <end position="107"/>
    </location>
</feature>
<comment type="caution">
    <text evidence="8">The sequence shown here is derived from an EMBL/GenBank/DDBJ whole genome shotgun (WGS) entry which is preliminary data.</text>
</comment>
<evidence type="ECO:0000259" key="7">
    <source>
        <dbReference type="PROSITE" id="PS50850"/>
    </source>
</evidence>
<evidence type="ECO:0000256" key="5">
    <source>
        <dbReference type="ARBA" id="ARBA00023136"/>
    </source>
</evidence>
<keyword evidence="4 6" id="KW-1133">Transmembrane helix</keyword>
<dbReference type="InterPro" id="IPR036259">
    <property type="entry name" value="MFS_trans_sf"/>
</dbReference>
<evidence type="ECO:0000256" key="4">
    <source>
        <dbReference type="ARBA" id="ARBA00022989"/>
    </source>
</evidence>
<gene>
    <name evidence="8" type="ORF">L2K70_16080</name>
</gene>
<feature type="transmembrane region" description="Helical" evidence="6">
    <location>
        <begin position="229"/>
        <end position="250"/>
    </location>
</feature>
<evidence type="ECO:0000256" key="6">
    <source>
        <dbReference type="SAM" id="Phobius"/>
    </source>
</evidence>
<dbReference type="InterPro" id="IPR011701">
    <property type="entry name" value="MFS"/>
</dbReference>
<reference evidence="8 9" key="1">
    <citation type="submission" date="2022-01" db="EMBL/GenBank/DDBJ databases">
        <title>Nocardioides sp. nov., an actinomycete isolated from mining soil.</title>
        <authorList>
            <person name="Liu L."/>
        </authorList>
    </citation>
    <scope>NUCLEOTIDE SEQUENCE [LARGE SCALE GENOMIC DNA]</scope>
    <source>
        <strain evidence="8 9">KLBMP 9356</strain>
    </source>
</reference>
<dbReference type="RefSeq" id="WP_236403454.1">
    <property type="nucleotide sequence ID" value="NZ_JAKJHZ010000009.1"/>
</dbReference>
<feature type="transmembrane region" description="Helical" evidence="6">
    <location>
        <begin position="292"/>
        <end position="312"/>
    </location>
</feature>
<name>A0ABS9HF27_9ACTN</name>
<evidence type="ECO:0000256" key="1">
    <source>
        <dbReference type="ARBA" id="ARBA00004651"/>
    </source>
</evidence>
<organism evidence="8 9">
    <name type="scientific">Nocardioides potassii</name>
    <dbReference type="NCBI Taxonomy" id="2911371"/>
    <lineage>
        <taxon>Bacteria</taxon>
        <taxon>Bacillati</taxon>
        <taxon>Actinomycetota</taxon>
        <taxon>Actinomycetes</taxon>
        <taxon>Propionibacteriales</taxon>
        <taxon>Nocardioidaceae</taxon>
        <taxon>Nocardioides</taxon>
    </lineage>
</organism>
<evidence type="ECO:0000313" key="9">
    <source>
        <dbReference type="Proteomes" id="UP001201161"/>
    </source>
</evidence>
<dbReference type="PROSITE" id="PS50850">
    <property type="entry name" value="MFS"/>
    <property type="match status" value="1"/>
</dbReference>
<dbReference type="PANTHER" id="PTHR42718:SF9">
    <property type="entry name" value="MAJOR FACILITATOR SUPERFAMILY MULTIDRUG TRANSPORTER MFSC"/>
    <property type="match status" value="1"/>
</dbReference>
<dbReference type="Proteomes" id="UP001201161">
    <property type="component" value="Unassembled WGS sequence"/>
</dbReference>
<protein>
    <submittedName>
        <fullName evidence="8">Multidrug effflux MFS transporter</fullName>
    </submittedName>
</protein>
<feature type="transmembrane region" description="Helical" evidence="6">
    <location>
        <begin position="177"/>
        <end position="196"/>
    </location>
</feature>
<dbReference type="CDD" id="cd17320">
    <property type="entry name" value="MFS_MdfA_MDR_like"/>
    <property type="match status" value="1"/>
</dbReference>
<feature type="transmembrane region" description="Helical" evidence="6">
    <location>
        <begin position="262"/>
        <end position="280"/>
    </location>
</feature>
<comment type="subcellular location">
    <subcellularLocation>
        <location evidence="1">Cell membrane</location>
        <topology evidence="1">Multi-pass membrane protein</topology>
    </subcellularLocation>
</comment>
<dbReference type="Pfam" id="PF07690">
    <property type="entry name" value="MFS_1"/>
    <property type="match status" value="1"/>
</dbReference>
<dbReference type="PANTHER" id="PTHR42718">
    <property type="entry name" value="MAJOR FACILITATOR SUPERFAMILY MULTIDRUG TRANSPORTER MFSC"/>
    <property type="match status" value="1"/>
</dbReference>
<evidence type="ECO:0000313" key="8">
    <source>
        <dbReference type="EMBL" id="MCF6379134.1"/>
    </source>
</evidence>